<accession>A0A366HEB7</accession>
<dbReference type="HAMAP" id="MF_02125">
    <property type="entry name" value="L3_methyltr_PrmB"/>
    <property type="match status" value="1"/>
</dbReference>
<organism evidence="6 7">
    <name type="scientific">Eoetvoesiella caeni</name>
    <dbReference type="NCBI Taxonomy" id="645616"/>
    <lineage>
        <taxon>Bacteria</taxon>
        <taxon>Pseudomonadati</taxon>
        <taxon>Pseudomonadota</taxon>
        <taxon>Betaproteobacteria</taxon>
        <taxon>Burkholderiales</taxon>
        <taxon>Alcaligenaceae</taxon>
        <taxon>Eoetvoesiella</taxon>
    </lineage>
</organism>
<dbReference type="Gene3D" id="1.10.8.10">
    <property type="entry name" value="DNA helicase RuvA subunit, C-terminal domain"/>
    <property type="match status" value="1"/>
</dbReference>
<keyword evidence="1 4" id="KW-0489">Methyltransferase</keyword>
<dbReference type="NCBIfam" id="TIGR03533">
    <property type="entry name" value="L3_gln_methyl"/>
    <property type="match status" value="1"/>
</dbReference>
<dbReference type="PROSITE" id="PS00092">
    <property type="entry name" value="N6_MTASE"/>
    <property type="match status" value="1"/>
</dbReference>
<dbReference type="InterPro" id="IPR007848">
    <property type="entry name" value="Small_mtfrase_dom"/>
</dbReference>
<dbReference type="InterPro" id="IPR029063">
    <property type="entry name" value="SAM-dependent_MTases_sf"/>
</dbReference>
<dbReference type="EMBL" id="QNRQ01000003">
    <property type="protein sequence ID" value="RBP40857.1"/>
    <property type="molecule type" value="Genomic_DNA"/>
</dbReference>
<dbReference type="PANTHER" id="PTHR47806">
    <property type="entry name" value="50S RIBOSOMAL PROTEIN L3 GLUTAMINE METHYLTRANSFERASE"/>
    <property type="match status" value="1"/>
</dbReference>
<keyword evidence="2 4" id="KW-0808">Transferase</keyword>
<keyword evidence="6" id="KW-0687">Ribonucleoprotein</keyword>
<feature type="domain" description="Methyltransferase small" evidence="5">
    <location>
        <begin position="130"/>
        <end position="214"/>
    </location>
</feature>
<proteinExistence type="inferred from homology"/>
<name>A0A366HEB7_9BURK</name>
<keyword evidence="6" id="KW-0689">Ribosomal protein</keyword>
<comment type="catalytic activity">
    <reaction evidence="4">
        <text>L-glutaminyl-[ribosomal protein uL3] + S-adenosyl-L-methionine = N(5)-methyl-L-glutaminyl-[ribosomal protein uL3] + S-adenosyl-L-homocysteine + H(+)</text>
        <dbReference type="Rhea" id="RHEA:45020"/>
        <dbReference type="Rhea" id="RHEA-COMP:11063"/>
        <dbReference type="Rhea" id="RHEA-COMP:11064"/>
        <dbReference type="ChEBI" id="CHEBI:15378"/>
        <dbReference type="ChEBI" id="CHEBI:30011"/>
        <dbReference type="ChEBI" id="CHEBI:57856"/>
        <dbReference type="ChEBI" id="CHEBI:59789"/>
        <dbReference type="ChEBI" id="CHEBI:61891"/>
        <dbReference type="EC" id="2.1.1.298"/>
    </reaction>
</comment>
<sequence length="298" mass="33415">MNPSAFHELFTVRDLLRYAVSQFNATKLSFGHGSDNAWDEAVYLLLHTLHLPLDTLEPFLDARVLTDERERFLTMVDRRMTERVPAAYLTGEAWLQGHRFVVDQRVIVPRSPISELLAQDLSPWVADPDDVEFVLDLCTGSGCLAVLAALAFPNAQVDAVDLSEHALEIANENIEQFGLDGRIATHRSDLFEQMPQCLYDVIVCNPPYVNNHAMESLPAEYRHEPTLALAGGEDGMDIVRRILERAPEFLAPGGILVLEIGNEYENFIAAFPDLEPVWLSTENSDDQILLLTQDQLTS</sequence>
<dbReference type="InterPro" id="IPR002052">
    <property type="entry name" value="DNA_methylase_N6_adenine_CS"/>
</dbReference>
<dbReference type="SUPFAM" id="SSF53335">
    <property type="entry name" value="S-adenosyl-L-methionine-dependent methyltransferases"/>
    <property type="match status" value="1"/>
</dbReference>
<keyword evidence="7" id="KW-1185">Reference proteome</keyword>
<comment type="function">
    <text evidence="4">Methylates ribosomal protein uL3 on a specific glutamine residue.</text>
</comment>
<dbReference type="GO" id="GO:0005829">
    <property type="term" value="C:cytosol"/>
    <property type="evidence" value="ECO:0007669"/>
    <property type="project" value="TreeGrafter"/>
</dbReference>
<evidence type="ECO:0000256" key="2">
    <source>
        <dbReference type="ARBA" id="ARBA00022679"/>
    </source>
</evidence>
<dbReference type="Proteomes" id="UP000253628">
    <property type="component" value="Unassembled WGS sequence"/>
</dbReference>
<dbReference type="NCBIfam" id="TIGR00536">
    <property type="entry name" value="hemK_fam"/>
    <property type="match status" value="1"/>
</dbReference>
<dbReference type="InterPro" id="IPR017127">
    <property type="entry name" value="Ribosome_uL3_MTase"/>
</dbReference>
<evidence type="ECO:0000256" key="1">
    <source>
        <dbReference type="ARBA" id="ARBA00022603"/>
    </source>
</evidence>
<dbReference type="PIRSF" id="PIRSF037167">
    <property type="entry name" value="Mtase_YfcB_prd"/>
    <property type="match status" value="1"/>
</dbReference>
<evidence type="ECO:0000256" key="4">
    <source>
        <dbReference type="HAMAP-Rule" id="MF_02125"/>
    </source>
</evidence>
<dbReference type="AlphaFoldDB" id="A0A366HEB7"/>
<evidence type="ECO:0000313" key="6">
    <source>
        <dbReference type="EMBL" id="RBP40857.1"/>
    </source>
</evidence>
<gene>
    <name evidence="4" type="primary">prmB</name>
    <name evidence="6" type="ORF">DFR37_103199</name>
</gene>
<evidence type="ECO:0000313" key="7">
    <source>
        <dbReference type="Proteomes" id="UP000253628"/>
    </source>
</evidence>
<dbReference type="RefSeq" id="WP_113932624.1">
    <property type="nucleotide sequence ID" value="NZ_JACCEU010000004.1"/>
</dbReference>
<evidence type="ECO:0000259" key="5">
    <source>
        <dbReference type="Pfam" id="PF05175"/>
    </source>
</evidence>
<keyword evidence="3 4" id="KW-0949">S-adenosyl-L-methionine</keyword>
<dbReference type="GO" id="GO:0003676">
    <property type="term" value="F:nucleic acid binding"/>
    <property type="evidence" value="ECO:0007669"/>
    <property type="project" value="InterPro"/>
</dbReference>
<dbReference type="EC" id="2.1.1.298" evidence="4"/>
<reference evidence="6 7" key="1">
    <citation type="submission" date="2018-06" db="EMBL/GenBank/DDBJ databases">
        <title>Genomic Encyclopedia of Type Strains, Phase IV (KMG-IV): sequencing the most valuable type-strain genomes for metagenomic binning, comparative biology and taxonomic classification.</title>
        <authorList>
            <person name="Goeker M."/>
        </authorList>
    </citation>
    <scope>NUCLEOTIDE SEQUENCE [LARGE SCALE GENOMIC DNA]</scope>
    <source>
        <strain evidence="6 7">DSM 25520</strain>
    </source>
</reference>
<evidence type="ECO:0000256" key="3">
    <source>
        <dbReference type="ARBA" id="ARBA00022691"/>
    </source>
</evidence>
<dbReference type="Pfam" id="PF05175">
    <property type="entry name" value="MTS"/>
    <property type="match status" value="1"/>
</dbReference>
<dbReference type="OrthoDB" id="9800643at2"/>
<dbReference type="PANTHER" id="PTHR47806:SF1">
    <property type="entry name" value="RIBOSOMAL PROTEIN UL3 GLUTAMINE METHYLTRANSFERASE"/>
    <property type="match status" value="1"/>
</dbReference>
<comment type="caution">
    <text evidence="6">The sequence shown here is derived from an EMBL/GenBank/DDBJ whole genome shotgun (WGS) entry which is preliminary data.</text>
</comment>
<dbReference type="InterPro" id="IPR004556">
    <property type="entry name" value="HemK-like"/>
</dbReference>
<dbReference type="CDD" id="cd02440">
    <property type="entry name" value="AdoMet_MTases"/>
    <property type="match status" value="1"/>
</dbReference>
<dbReference type="GO" id="GO:0032259">
    <property type="term" value="P:methylation"/>
    <property type="evidence" value="ECO:0007669"/>
    <property type="project" value="UniProtKB-KW"/>
</dbReference>
<dbReference type="GO" id="GO:0036009">
    <property type="term" value="F:protein-glutamine N-methyltransferase activity"/>
    <property type="evidence" value="ECO:0007669"/>
    <property type="project" value="UniProtKB-UniRule"/>
</dbReference>
<comment type="similarity">
    <text evidence="4">Belongs to the protein N5-glutamine methyltransferase family. PrmB subfamily.</text>
</comment>
<dbReference type="GO" id="GO:0005840">
    <property type="term" value="C:ribosome"/>
    <property type="evidence" value="ECO:0007669"/>
    <property type="project" value="UniProtKB-KW"/>
</dbReference>
<dbReference type="Gene3D" id="3.40.50.150">
    <property type="entry name" value="Vaccinia Virus protein VP39"/>
    <property type="match status" value="1"/>
</dbReference>
<protein>
    <recommendedName>
        <fullName evidence="4">Ribosomal protein uL3 glutamine methyltransferase</fullName>
        <shortName evidence="4">uL3 MTase</shortName>
        <ecNumber evidence="4">2.1.1.298</ecNumber>
    </recommendedName>
    <alternativeName>
        <fullName evidence="4">N5-glutamine methyltransferase PrmB</fullName>
    </alternativeName>
</protein>